<evidence type="ECO:0000256" key="8">
    <source>
        <dbReference type="PROSITE-ProRule" id="PRU10141"/>
    </source>
</evidence>
<feature type="compositionally biased region" description="Low complexity" evidence="9">
    <location>
        <begin position="855"/>
        <end position="874"/>
    </location>
</feature>
<evidence type="ECO:0000313" key="14">
    <source>
        <dbReference type="Proteomes" id="UP001318860"/>
    </source>
</evidence>
<keyword evidence="10" id="KW-0472">Membrane</keyword>
<keyword evidence="5" id="KW-0418">Kinase</keyword>
<feature type="region of interest" description="Disordered" evidence="9">
    <location>
        <begin position="815"/>
        <end position="892"/>
    </location>
</feature>
<evidence type="ECO:0000256" key="3">
    <source>
        <dbReference type="ARBA" id="ARBA00022679"/>
    </source>
</evidence>
<dbReference type="Gene3D" id="1.10.510.10">
    <property type="entry name" value="Transferase(Phosphotransferase) domain 1"/>
    <property type="match status" value="1"/>
</dbReference>
<evidence type="ECO:0000256" key="7">
    <source>
        <dbReference type="ARBA" id="ARBA00023180"/>
    </source>
</evidence>
<dbReference type="PROSITE" id="PS00108">
    <property type="entry name" value="PROTEIN_KINASE_ST"/>
    <property type="match status" value="1"/>
</dbReference>
<dbReference type="CDD" id="cd12087">
    <property type="entry name" value="TM_EGFR-like"/>
    <property type="match status" value="1"/>
</dbReference>
<keyword evidence="2" id="KW-0723">Serine/threonine-protein kinase</keyword>
<dbReference type="InterPro" id="IPR045272">
    <property type="entry name" value="ANXUR1/2-like"/>
</dbReference>
<feature type="binding site" evidence="8">
    <location>
        <position position="562"/>
    </location>
    <ligand>
        <name>ATP</name>
        <dbReference type="ChEBI" id="CHEBI:30616"/>
    </ligand>
</feature>
<evidence type="ECO:0000256" key="11">
    <source>
        <dbReference type="SAM" id="SignalP"/>
    </source>
</evidence>
<evidence type="ECO:0000256" key="6">
    <source>
        <dbReference type="ARBA" id="ARBA00022840"/>
    </source>
</evidence>
<evidence type="ECO:0000256" key="1">
    <source>
        <dbReference type="ARBA" id="ARBA00004479"/>
    </source>
</evidence>
<dbReference type="InterPro" id="IPR001245">
    <property type="entry name" value="Ser-Thr/Tyr_kinase_cat_dom"/>
</dbReference>
<dbReference type="Gene3D" id="3.30.200.20">
    <property type="entry name" value="Phosphorylase Kinase, domain 1"/>
    <property type="match status" value="1"/>
</dbReference>
<dbReference type="Pfam" id="PF07714">
    <property type="entry name" value="PK_Tyr_Ser-Thr"/>
    <property type="match status" value="1"/>
</dbReference>
<keyword evidence="7" id="KW-0325">Glycoprotein</keyword>
<name>A0ABR0X6E1_REHGL</name>
<dbReference type="InterPro" id="IPR017441">
    <property type="entry name" value="Protein_kinase_ATP_BS"/>
</dbReference>
<dbReference type="PANTHER" id="PTHR34590:SF5">
    <property type="entry name" value="OS04G0586500 PROTEIN"/>
    <property type="match status" value="1"/>
</dbReference>
<feature type="compositionally biased region" description="Acidic residues" evidence="9">
    <location>
        <begin position="841"/>
        <end position="853"/>
    </location>
</feature>
<dbReference type="InterPro" id="IPR011009">
    <property type="entry name" value="Kinase-like_dom_sf"/>
</dbReference>
<feature type="region of interest" description="Disordered" evidence="9">
    <location>
        <begin position="418"/>
        <end position="437"/>
    </location>
</feature>
<evidence type="ECO:0000259" key="12">
    <source>
        <dbReference type="PROSITE" id="PS50011"/>
    </source>
</evidence>
<dbReference type="SMART" id="SM00220">
    <property type="entry name" value="S_TKc"/>
    <property type="match status" value="1"/>
</dbReference>
<dbReference type="SUPFAM" id="SSF56112">
    <property type="entry name" value="Protein kinase-like (PK-like)"/>
    <property type="match status" value="1"/>
</dbReference>
<comment type="caution">
    <text evidence="13">The sequence shown here is derived from an EMBL/GenBank/DDBJ whole genome shotgun (WGS) entry which is preliminary data.</text>
</comment>
<evidence type="ECO:0000256" key="2">
    <source>
        <dbReference type="ARBA" id="ARBA00022527"/>
    </source>
</evidence>
<dbReference type="InterPro" id="IPR000719">
    <property type="entry name" value="Prot_kinase_dom"/>
</dbReference>
<keyword evidence="6 8" id="KW-0067">ATP-binding</keyword>
<keyword evidence="3" id="KW-0808">Transferase</keyword>
<dbReference type="CDD" id="cd14066">
    <property type="entry name" value="STKc_IRAK"/>
    <property type="match status" value="1"/>
</dbReference>
<proteinExistence type="predicted"/>
<dbReference type="Gene3D" id="2.60.120.430">
    <property type="entry name" value="Galactose-binding lectin"/>
    <property type="match status" value="2"/>
</dbReference>
<evidence type="ECO:0000313" key="13">
    <source>
        <dbReference type="EMBL" id="KAK6155004.1"/>
    </source>
</evidence>
<keyword evidence="11" id="KW-0732">Signal</keyword>
<dbReference type="EMBL" id="JABTTQ020000005">
    <property type="protein sequence ID" value="KAK6155004.1"/>
    <property type="molecule type" value="Genomic_DNA"/>
</dbReference>
<keyword evidence="10" id="KW-1133">Transmembrane helix</keyword>
<dbReference type="PANTHER" id="PTHR34590">
    <property type="entry name" value="OS03G0124300 PROTEIN-RELATED"/>
    <property type="match status" value="1"/>
</dbReference>
<reference evidence="13 14" key="1">
    <citation type="journal article" date="2021" name="Comput. Struct. Biotechnol. J.">
        <title>De novo genome assembly of the potent medicinal plant Rehmannia glutinosa using nanopore technology.</title>
        <authorList>
            <person name="Ma L."/>
            <person name="Dong C."/>
            <person name="Song C."/>
            <person name="Wang X."/>
            <person name="Zheng X."/>
            <person name="Niu Y."/>
            <person name="Chen S."/>
            <person name="Feng W."/>
        </authorList>
    </citation>
    <scope>NUCLEOTIDE SEQUENCE [LARGE SCALE GENOMIC DNA]</scope>
    <source>
        <strain evidence="13">DH-2019</strain>
    </source>
</reference>
<evidence type="ECO:0000256" key="10">
    <source>
        <dbReference type="SAM" id="Phobius"/>
    </source>
</evidence>
<keyword evidence="14" id="KW-1185">Reference proteome</keyword>
<feature type="domain" description="Protein kinase" evidence="12">
    <location>
        <begin position="530"/>
        <end position="808"/>
    </location>
</feature>
<evidence type="ECO:0000256" key="9">
    <source>
        <dbReference type="SAM" id="MobiDB-lite"/>
    </source>
</evidence>
<keyword evidence="10" id="KW-0812">Transmembrane</keyword>
<dbReference type="PROSITE" id="PS00107">
    <property type="entry name" value="PROTEIN_KINASE_ATP"/>
    <property type="match status" value="1"/>
</dbReference>
<protein>
    <recommendedName>
        <fullName evidence="12">Protein kinase domain-containing protein</fullName>
    </recommendedName>
</protein>
<comment type="subcellular location">
    <subcellularLocation>
        <location evidence="1">Membrane</location>
        <topology evidence="1">Single-pass type I membrane protein</topology>
    </subcellularLocation>
</comment>
<dbReference type="Pfam" id="PF12819">
    <property type="entry name" value="Malectin_like"/>
    <property type="match status" value="1"/>
</dbReference>
<feature type="transmembrane region" description="Helical" evidence="10">
    <location>
        <begin position="447"/>
        <end position="470"/>
    </location>
</feature>
<gene>
    <name evidence="13" type="ORF">DH2020_009252</name>
</gene>
<dbReference type="PROSITE" id="PS50011">
    <property type="entry name" value="PROTEIN_KINASE_DOM"/>
    <property type="match status" value="1"/>
</dbReference>
<sequence>MMLSKALSLFILLTIFPKNPTTAAAVTAVPAYTATDVILLNCGASSNLNDISRRSWDSDDRSRYAPSNAAGVSLSSTASDMHPSVFQVPYETARVFRSPFTYTFPVLAGPKFLRLYFYPNTYSGFNASQSFFSVTANDFTLLSNFSAFLNSPSPSEPSFMKEFIINVDENQRLDLTFSPNPNSFAFVNGIEIVSIPDKLYFRGNDVQIRFVDQLFYLKNDTALENLYRLNVGGSNVEIQDDSGPTRGMFRAWAQDDDYIFGADFGYTPHAEYLQIKYTSETPPYSAPEIVYTTSRTMANTSVSLEWGFPVDLGFYYLLRFHFCEIQLEVTKQNERVFTISINNQTVEIQADVIFWTGGTEIPTFRDYVVWVSDDGRRGKKDLRLSLFPNMEGLPKYSNALLNGLEIFKLSDSNRSLAAANPEPGSITSPPAVAVRPPGKKKTGASSVIYAVIGSVIGVLAVGAAVSFLILRRRRNLKDSVSTSGAAKSSWAPLSTTSRSTARTSGSNVSLPSDLCRYFSLDEIKTATGNFDDNFVIGKGGFGNVYKGFIDGGGGAITTVAIKRLNPSSNQGAREFLTEIVMLSKLRHLHLVSLIGYSDENGEMILVYDYMSHGTLRDHLYNSDNSPLNWKQRLQICTGAARGLHYLHTGAKHSIIHRDVKSTNILLDEKFVAKMSDFGLSKVGPTGVGNTHVSTVVKGSFGYVDPEYYRRQQLTDKSDVYSFGVVLFEVLCARPAIIPSLPREQVNLAEWAKSCHRKGTIEQIVDSNLDGQIAPECLSKFVETAVTCLRDKGIERPAMNDVVWSLEFAMQLQEAAEHRDGGGGGGGDGVVPMSPSVPLLGDVEEPNTTTDEEMFSGSSEAFSGSKSSGLSTVSSEKLKSEEVFSEIMNPSAR</sequence>
<evidence type="ECO:0000256" key="5">
    <source>
        <dbReference type="ARBA" id="ARBA00022777"/>
    </source>
</evidence>
<feature type="region of interest" description="Disordered" evidence="9">
    <location>
        <begin position="486"/>
        <end position="508"/>
    </location>
</feature>
<evidence type="ECO:0000256" key="4">
    <source>
        <dbReference type="ARBA" id="ARBA00022741"/>
    </source>
</evidence>
<keyword evidence="4 8" id="KW-0547">Nucleotide-binding</keyword>
<feature type="compositionally biased region" description="Low complexity" evidence="9">
    <location>
        <begin position="494"/>
        <end position="504"/>
    </location>
</feature>
<dbReference type="InterPro" id="IPR008271">
    <property type="entry name" value="Ser/Thr_kinase_AS"/>
</dbReference>
<organism evidence="13 14">
    <name type="scientific">Rehmannia glutinosa</name>
    <name type="common">Chinese foxglove</name>
    <dbReference type="NCBI Taxonomy" id="99300"/>
    <lineage>
        <taxon>Eukaryota</taxon>
        <taxon>Viridiplantae</taxon>
        <taxon>Streptophyta</taxon>
        <taxon>Embryophyta</taxon>
        <taxon>Tracheophyta</taxon>
        <taxon>Spermatophyta</taxon>
        <taxon>Magnoliopsida</taxon>
        <taxon>eudicotyledons</taxon>
        <taxon>Gunneridae</taxon>
        <taxon>Pentapetalae</taxon>
        <taxon>asterids</taxon>
        <taxon>lamiids</taxon>
        <taxon>Lamiales</taxon>
        <taxon>Orobanchaceae</taxon>
        <taxon>Rehmannieae</taxon>
        <taxon>Rehmannia</taxon>
    </lineage>
</organism>
<accession>A0ABR0X6E1</accession>
<feature type="signal peptide" evidence="11">
    <location>
        <begin position="1"/>
        <end position="23"/>
    </location>
</feature>
<dbReference type="InterPro" id="IPR024788">
    <property type="entry name" value="Malectin-like_Carb-bd_dom"/>
</dbReference>
<feature type="chain" id="PRO_5045633099" description="Protein kinase domain-containing protein" evidence="11">
    <location>
        <begin position="24"/>
        <end position="892"/>
    </location>
</feature>
<dbReference type="Proteomes" id="UP001318860">
    <property type="component" value="Unassembled WGS sequence"/>
</dbReference>